<evidence type="ECO:0000256" key="2">
    <source>
        <dbReference type="ARBA" id="ARBA00022475"/>
    </source>
</evidence>
<gene>
    <name evidence="7" type="ORF">EI684_01380</name>
</gene>
<feature type="transmembrane region" description="Helical" evidence="6">
    <location>
        <begin position="178"/>
        <end position="202"/>
    </location>
</feature>
<keyword evidence="4 6" id="KW-1133">Transmembrane helix</keyword>
<evidence type="ECO:0000313" key="8">
    <source>
        <dbReference type="Proteomes" id="UP000280307"/>
    </source>
</evidence>
<keyword evidence="2" id="KW-1003">Cell membrane</keyword>
<keyword evidence="3 6" id="KW-0812">Transmembrane</keyword>
<evidence type="ECO:0000256" key="4">
    <source>
        <dbReference type="ARBA" id="ARBA00022989"/>
    </source>
</evidence>
<name>A0A426UAF3_9CHLR</name>
<organism evidence="7 8">
    <name type="scientific">Candidatus Viridilinea halotolerans</name>
    <dbReference type="NCBI Taxonomy" id="2491704"/>
    <lineage>
        <taxon>Bacteria</taxon>
        <taxon>Bacillati</taxon>
        <taxon>Chloroflexota</taxon>
        <taxon>Chloroflexia</taxon>
        <taxon>Chloroflexales</taxon>
        <taxon>Chloroflexineae</taxon>
        <taxon>Oscillochloridaceae</taxon>
        <taxon>Candidatus Viridilinea</taxon>
    </lineage>
</organism>
<dbReference type="Pfam" id="PF03631">
    <property type="entry name" value="Virul_fac_BrkB"/>
    <property type="match status" value="1"/>
</dbReference>
<dbReference type="InterPro" id="IPR017039">
    <property type="entry name" value="Virul_fac_BrkB"/>
</dbReference>
<dbReference type="AlphaFoldDB" id="A0A426UAF3"/>
<dbReference type="PIRSF" id="PIRSF035875">
    <property type="entry name" value="RNase_BN"/>
    <property type="match status" value="1"/>
</dbReference>
<proteinExistence type="predicted"/>
<sequence length="284" mass="30730">MTNHPLVRLGRLTFEKYQRDNVGGLAAALAYFMIFSIFPLILVTLSIVGFVVDPARFDVEEQLLELIGSPDIRELVAQTLAHFASTRVGAGLVGFAILAFSATGIFGALNRTFMVIWESEAKNEGGNLKTTVLRLVLARLTAFSMLIGIAGLILAALIANLALALISAYTDWLPFNTVALVLLQRLVTLSLITVAFATLYKVLPGPDTATWRDVWAGAIVAALGFVLLQQLAEFIFAQMNFSSFGVLGGGMAFLMWIFIANQILLIGAEISYAWAHVFGSRKAA</sequence>
<dbReference type="PANTHER" id="PTHR30213:SF1">
    <property type="entry name" value="INNER MEMBRANE PROTEIN YHJD"/>
    <property type="match status" value="1"/>
</dbReference>
<feature type="transmembrane region" description="Helical" evidence="6">
    <location>
        <begin position="88"/>
        <end position="109"/>
    </location>
</feature>
<feature type="transmembrane region" description="Helical" evidence="6">
    <location>
        <begin position="21"/>
        <end position="52"/>
    </location>
</feature>
<dbReference type="EMBL" id="RSAS01000057">
    <property type="protein sequence ID" value="RRR77536.1"/>
    <property type="molecule type" value="Genomic_DNA"/>
</dbReference>
<feature type="transmembrane region" description="Helical" evidence="6">
    <location>
        <begin position="143"/>
        <end position="166"/>
    </location>
</feature>
<protein>
    <submittedName>
        <fullName evidence="7">YihY/virulence factor BrkB family protein</fullName>
    </submittedName>
</protein>
<evidence type="ECO:0000256" key="3">
    <source>
        <dbReference type="ARBA" id="ARBA00022692"/>
    </source>
</evidence>
<evidence type="ECO:0000256" key="6">
    <source>
        <dbReference type="SAM" id="Phobius"/>
    </source>
</evidence>
<keyword evidence="5 6" id="KW-0472">Membrane</keyword>
<dbReference type="Proteomes" id="UP000280307">
    <property type="component" value="Unassembled WGS sequence"/>
</dbReference>
<comment type="caution">
    <text evidence="7">The sequence shown here is derived from an EMBL/GenBank/DDBJ whole genome shotgun (WGS) entry which is preliminary data.</text>
</comment>
<feature type="transmembrane region" description="Helical" evidence="6">
    <location>
        <begin position="252"/>
        <end position="275"/>
    </location>
</feature>
<evidence type="ECO:0000256" key="1">
    <source>
        <dbReference type="ARBA" id="ARBA00004651"/>
    </source>
</evidence>
<dbReference type="PANTHER" id="PTHR30213">
    <property type="entry name" value="INNER MEMBRANE PROTEIN YHJD"/>
    <property type="match status" value="1"/>
</dbReference>
<accession>A0A426UAF3</accession>
<feature type="transmembrane region" description="Helical" evidence="6">
    <location>
        <begin position="214"/>
        <end position="232"/>
    </location>
</feature>
<evidence type="ECO:0000256" key="5">
    <source>
        <dbReference type="ARBA" id="ARBA00023136"/>
    </source>
</evidence>
<evidence type="ECO:0000313" key="7">
    <source>
        <dbReference type="EMBL" id="RRR77536.1"/>
    </source>
</evidence>
<reference evidence="7 8" key="1">
    <citation type="submission" date="2018-12" db="EMBL/GenBank/DDBJ databases">
        <title>Genome Sequence of Candidatus Viridilinea halotolerans isolated from saline sulfide-rich spring.</title>
        <authorList>
            <person name="Grouzdev D.S."/>
            <person name="Burganskaya E.I."/>
            <person name="Krutkina M.S."/>
            <person name="Sukhacheva M.V."/>
            <person name="Gorlenko V.M."/>
        </authorList>
    </citation>
    <scope>NUCLEOTIDE SEQUENCE [LARGE SCALE GENOMIC DNA]</scope>
    <source>
        <strain evidence="7">Chok-6</strain>
    </source>
</reference>
<dbReference type="GO" id="GO:0005886">
    <property type="term" value="C:plasma membrane"/>
    <property type="evidence" value="ECO:0007669"/>
    <property type="project" value="UniProtKB-SubCell"/>
</dbReference>
<comment type="subcellular location">
    <subcellularLocation>
        <location evidence="1">Cell membrane</location>
        <topology evidence="1">Multi-pass membrane protein</topology>
    </subcellularLocation>
</comment>